<evidence type="ECO:0008006" key="2">
    <source>
        <dbReference type="Google" id="ProtNLM"/>
    </source>
</evidence>
<sequence>MVLIFYEVDGKSFNYPVYLMSTNTELNSQTIIKYYLNRWSIKTNYKYLKSHLGFDEYKVKRILSIKRYFLLAFLSINFLEIYSLNSIDTIGNSIRYIRSLWAKELVRFAYNQSNNDIPIRTVFIELKLVS</sequence>
<evidence type="ECO:0000313" key="1">
    <source>
        <dbReference type="EMBL" id="GAE03153.1"/>
    </source>
</evidence>
<reference evidence="1" key="1">
    <citation type="submission" date="2013-10" db="EMBL/GenBank/DDBJ databases">
        <title>Draft genome sequence of Clostridium botulinum type B strain Osaka05.</title>
        <authorList>
            <person name="Sakaguchi Y."/>
            <person name="Hosomi K."/>
            <person name="Uchiyama J."/>
            <person name="Ogura Y."/>
            <person name="Sakaguchi M."/>
            <person name="Kohda T."/>
            <person name="Mukamoto M."/>
            <person name="Misawa N."/>
            <person name="Matsuzaki S."/>
            <person name="Hayashi T."/>
            <person name="Kozaki S."/>
        </authorList>
    </citation>
    <scope>NUCLEOTIDE SEQUENCE</scope>
    <source>
        <strain evidence="1">Osaka05</strain>
    </source>
</reference>
<dbReference type="Proteomes" id="UP000054164">
    <property type="component" value="Unassembled WGS sequence"/>
</dbReference>
<dbReference type="EMBL" id="DF384213">
    <property type="protein sequence ID" value="GAE03153.1"/>
    <property type="molecule type" value="Genomic_DNA"/>
</dbReference>
<dbReference type="SUPFAM" id="SSF53098">
    <property type="entry name" value="Ribonuclease H-like"/>
    <property type="match status" value="1"/>
</dbReference>
<proteinExistence type="predicted"/>
<dbReference type="HOGENOM" id="CLU_134918_0_0_9"/>
<protein>
    <recommendedName>
        <fullName evidence="2">Transposase IS4-like domain-containing protein</fullName>
    </recommendedName>
</protein>
<organism evidence="1">
    <name type="scientific">Clostridium botulinum B str. Osaka05</name>
    <dbReference type="NCBI Taxonomy" id="1407017"/>
    <lineage>
        <taxon>Bacteria</taxon>
        <taxon>Bacillati</taxon>
        <taxon>Bacillota</taxon>
        <taxon>Clostridia</taxon>
        <taxon>Eubacteriales</taxon>
        <taxon>Clostridiaceae</taxon>
        <taxon>Clostridium</taxon>
    </lineage>
</organism>
<gene>
    <name evidence="1" type="ORF">CBO05C_2843</name>
</gene>
<dbReference type="InterPro" id="IPR012337">
    <property type="entry name" value="RNaseH-like_sf"/>
</dbReference>
<name>A0A0S6U5C1_CLOBO</name>
<accession>A0A0S6U5C1</accession>
<dbReference type="AlphaFoldDB" id="A0A0S6U5C1"/>